<gene>
    <name evidence="1" type="ordered locus">TERTU_3099</name>
</gene>
<sequence>MNFLIFQGFTLPFGLWRRVPAPPINFAILIARLITEVSFAEGYGGKLNGGCAYTQNENLAAG</sequence>
<proteinExistence type="predicted"/>
<keyword evidence="2" id="KW-1185">Reference proteome</keyword>
<protein>
    <submittedName>
        <fullName evidence="1">Uncharacterized protein</fullName>
    </submittedName>
</protein>
<dbReference type="AlphaFoldDB" id="C5BP79"/>
<evidence type="ECO:0000313" key="1">
    <source>
        <dbReference type="EMBL" id="ACR11994.1"/>
    </source>
</evidence>
<reference evidence="1 2" key="1">
    <citation type="journal article" date="2009" name="PLoS ONE">
        <title>The complete genome of Teredinibacter turnerae T7901: an intracellular endosymbiont of marine wood-boring bivalves (shipworms).</title>
        <authorList>
            <person name="Yang J.C."/>
            <person name="Madupu R."/>
            <person name="Durkin A.S."/>
            <person name="Ekborg N.A."/>
            <person name="Pedamallu C.S."/>
            <person name="Hostetler J.B."/>
            <person name="Radune D."/>
            <person name="Toms B.S."/>
            <person name="Henrissat B."/>
            <person name="Coutinho P.M."/>
            <person name="Schwarz S."/>
            <person name="Field L."/>
            <person name="Trindade-Silva A.E."/>
            <person name="Soares C.A.G."/>
            <person name="Elshahawi S."/>
            <person name="Hanora A."/>
            <person name="Schmidt E.W."/>
            <person name="Haygood M.G."/>
            <person name="Posfai J."/>
            <person name="Benner J."/>
            <person name="Madinger C."/>
            <person name="Nove J."/>
            <person name="Anton B."/>
            <person name="Chaudhary K."/>
            <person name="Foster J."/>
            <person name="Holman A."/>
            <person name="Kumar S."/>
            <person name="Lessard P.A."/>
            <person name="Luyten Y.A."/>
            <person name="Slatko B."/>
            <person name="Wood N."/>
            <person name="Wu B."/>
            <person name="Teplitski M."/>
            <person name="Mougous J.D."/>
            <person name="Ward N."/>
            <person name="Eisen J.A."/>
            <person name="Badger J.H."/>
            <person name="Distel D.L."/>
        </authorList>
    </citation>
    <scope>NUCLEOTIDE SEQUENCE [LARGE SCALE GENOMIC DNA]</scope>
    <source>
        <strain evidence="2">ATCC 39867 / T7901</strain>
    </source>
</reference>
<evidence type="ECO:0000313" key="2">
    <source>
        <dbReference type="Proteomes" id="UP000009080"/>
    </source>
</evidence>
<organism evidence="1 2">
    <name type="scientific">Teredinibacter turnerae (strain ATCC 39867 / T7901)</name>
    <dbReference type="NCBI Taxonomy" id="377629"/>
    <lineage>
        <taxon>Bacteria</taxon>
        <taxon>Pseudomonadati</taxon>
        <taxon>Pseudomonadota</taxon>
        <taxon>Gammaproteobacteria</taxon>
        <taxon>Cellvibrionales</taxon>
        <taxon>Cellvibrionaceae</taxon>
        <taxon>Teredinibacter</taxon>
    </lineage>
</organism>
<dbReference type="HOGENOM" id="CLU_2902781_0_0_6"/>
<accession>C5BP79</accession>
<name>C5BP79_TERTT</name>
<dbReference type="Proteomes" id="UP000009080">
    <property type="component" value="Chromosome"/>
</dbReference>
<dbReference type="EMBL" id="CP001614">
    <property type="protein sequence ID" value="ACR11994.1"/>
    <property type="molecule type" value="Genomic_DNA"/>
</dbReference>
<dbReference type="KEGG" id="ttu:TERTU_3099"/>